<dbReference type="GO" id="GO:0005874">
    <property type="term" value="C:microtubule"/>
    <property type="evidence" value="ECO:0007669"/>
    <property type="project" value="TreeGrafter"/>
</dbReference>
<organism evidence="4 5">
    <name type="scientific">Quercus rubra</name>
    <name type="common">Northern red oak</name>
    <name type="synonym">Quercus borealis</name>
    <dbReference type="NCBI Taxonomy" id="3512"/>
    <lineage>
        <taxon>Eukaryota</taxon>
        <taxon>Viridiplantae</taxon>
        <taxon>Streptophyta</taxon>
        <taxon>Embryophyta</taxon>
        <taxon>Tracheophyta</taxon>
        <taxon>Spermatophyta</taxon>
        <taxon>Magnoliopsida</taxon>
        <taxon>eudicotyledons</taxon>
        <taxon>Gunneridae</taxon>
        <taxon>Pentapetalae</taxon>
        <taxon>rosids</taxon>
        <taxon>fabids</taxon>
        <taxon>Fagales</taxon>
        <taxon>Fagaceae</taxon>
        <taxon>Quercus</taxon>
    </lineage>
</organism>
<keyword evidence="1" id="KW-0175">Coiled coil</keyword>
<sequence>MRMEGSEEEGSDSLGITSSATMEDSELELELEKQWRLYEAYNELHSLAQEFETPFEAPAVLVVGHQTDGKSALVEALMGFQFNHVGGGTKTRRPITLHMKYNPLCSLPLCRLVSDSDSTLADEKSLQQIQAYIEAENMRLERDPCQFSTKEIIIKVEYKYCPNLTIIDTPGLIAPAPGRKNRALQSQARAVESLVRAKMQHKEFIILCLEDCCDWSNATTRRVVMQIDPELSRTVIVSTKLDTKIPQFARSSDVEVFLSPPACTLDGFVLGDSPFFTSVPSGRVGSEHDSVYRTNDEFKQAISLREVEDVASLQEKLGRTLSKAEISRIGVSKLRLFLEELLWKRYMDSVPLIIPLLEKEYNNTTRKLNEINRELSTLDEVKLKEKGRAFHDLFLTKLSLLLKGTVVAPPDKFGETLQDERINGGAFVASDGVHFPHKLIPNAGMRLYGGAQYHRAMAEFRFVVGGIKCPPITREEIVNACGVEDIHDGTNYSRTACVIAVAKARDTFEPFLHQLGGRLLHILKRLLPISVYLLQKDGEYLSGHEVFLRRVATAFNNFAESTERACHEKCMEDLISTTRYVTWSLHNKNRAGLRQFLDSFGGTEQSNTGGNPLFAGLSPDSSLGSVAYEKQDSKPRADVKLSHLALGTDSSSSIQTSETKLADLLDSTLWNRRLAPSSERIVYALVQQIFHGIREYFLASAELKFNCFLLMPVVDKLPALLREDLESAFEDDLDNIFDITNLQHSLGLQKRDTEIELKRIKRLKEKFRQIHEQISSHEVMTKPSEDSTK</sequence>
<dbReference type="InterPro" id="IPR022812">
    <property type="entry name" value="Dynamin"/>
</dbReference>
<evidence type="ECO:0000313" key="4">
    <source>
        <dbReference type="EMBL" id="KAK4564141.1"/>
    </source>
</evidence>
<dbReference type="InterPro" id="IPR001401">
    <property type="entry name" value="Dynamin_GTPase"/>
</dbReference>
<dbReference type="PRINTS" id="PR00195">
    <property type="entry name" value="DYNAMIN"/>
</dbReference>
<dbReference type="PANTHER" id="PTHR11566">
    <property type="entry name" value="DYNAMIN"/>
    <property type="match status" value="1"/>
</dbReference>
<gene>
    <name evidence="4" type="ORF">RGQ29_006291</name>
</gene>
<dbReference type="PROSITE" id="PS51718">
    <property type="entry name" value="G_DYNAMIN_2"/>
    <property type="match status" value="1"/>
</dbReference>
<dbReference type="InterPro" id="IPR045063">
    <property type="entry name" value="Dynamin_N"/>
</dbReference>
<accession>A0AAN7IBN3</accession>
<dbReference type="PANTHER" id="PTHR11566:SF78">
    <property type="entry name" value="DYNAMIN-LIKE PROTEIN ARC5"/>
    <property type="match status" value="1"/>
</dbReference>
<evidence type="ECO:0000259" key="3">
    <source>
        <dbReference type="PROSITE" id="PS51718"/>
    </source>
</evidence>
<dbReference type="CDD" id="cd08771">
    <property type="entry name" value="DLP_1"/>
    <property type="match status" value="1"/>
</dbReference>
<dbReference type="GO" id="GO:0016020">
    <property type="term" value="C:membrane"/>
    <property type="evidence" value="ECO:0007669"/>
    <property type="project" value="TreeGrafter"/>
</dbReference>
<comment type="caution">
    <text evidence="4">The sequence shown here is derived from an EMBL/GenBank/DDBJ whole genome shotgun (WGS) entry which is preliminary data.</text>
</comment>
<feature type="domain" description="Dynamin-type G" evidence="3">
    <location>
        <begin position="54"/>
        <end position="351"/>
    </location>
</feature>
<feature type="region of interest" description="Disordered" evidence="2">
    <location>
        <begin position="1"/>
        <end position="23"/>
    </location>
</feature>
<evidence type="ECO:0000256" key="2">
    <source>
        <dbReference type="SAM" id="MobiDB-lite"/>
    </source>
</evidence>
<reference evidence="4 5" key="1">
    <citation type="journal article" date="2023" name="G3 (Bethesda)">
        <title>A haplotype-resolved chromosome-scale genome for Quercus rubra L. provides insights into the genetics of adaptive traits for red oak species.</title>
        <authorList>
            <person name="Kapoor B."/>
            <person name="Jenkins J."/>
            <person name="Schmutz J."/>
            <person name="Zhebentyayeva T."/>
            <person name="Kuelheim C."/>
            <person name="Coggeshall M."/>
            <person name="Heim C."/>
            <person name="Lasky J.R."/>
            <person name="Leites L."/>
            <person name="Islam-Faridi N."/>
            <person name="Romero-Severson J."/>
            <person name="DeLeo V.L."/>
            <person name="Lucas S.M."/>
            <person name="Lazic D."/>
            <person name="Gailing O."/>
            <person name="Carlson J."/>
            <person name="Staton M."/>
        </authorList>
    </citation>
    <scope>NUCLEOTIDE SEQUENCE [LARGE SCALE GENOMIC DNA]</scope>
    <source>
        <strain evidence="4">Pseudo-F2</strain>
    </source>
</reference>
<name>A0AAN7IBN3_QUERU</name>
<dbReference type="GO" id="GO:0005525">
    <property type="term" value="F:GTP binding"/>
    <property type="evidence" value="ECO:0007669"/>
    <property type="project" value="InterPro"/>
</dbReference>
<dbReference type="SUPFAM" id="SSF52540">
    <property type="entry name" value="P-loop containing nucleoside triphosphate hydrolases"/>
    <property type="match status" value="1"/>
</dbReference>
<dbReference type="Proteomes" id="UP001324115">
    <property type="component" value="Unassembled WGS sequence"/>
</dbReference>
<dbReference type="Gene3D" id="3.40.50.300">
    <property type="entry name" value="P-loop containing nucleotide triphosphate hydrolases"/>
    <property type="match status" value="1"/>
</dbReference>
<dbReference type="InterPro" id="IPR027417">
    <property type="entry name" value="P-loop_NTPase"/>
</dbReference>
<dbReference type="GO" id="GO:0016559">
    <property type="term" value="P:peroxisome fission"/>
    <property type="evidence" value="ECO:0007669"/>
    <property type="project" value="TreeGrafter"/>
</dbReference>
<keyword evidence="5" id="KW-1185">Reference proteome</keyword>
<dbReference type="SMART" id="SM00053">
    <property type="entry name" value="DYNc"/>
    <property type="match status" value="1"/>
</dbReference>
<feature type="coiled-coil region" evidence="1">
    <location>
        <begin position="354"/>
        <end position="381"/>
    </location>
</feature>
<proteinExistence type="predicted"/>
<dbReference type="FunFam" id="3.40.50.300:FF:001281">
    <property type="entry name" value="Dynamin-like protein ARC5"/>
    <property type="match status" value="1"/>
</dbReference>
<dbReference type="AlphaFoldDB" id="A0AAN7IBN3"/>
<dbReference type="GO" id="GO:0005777">
    <property type="term" value="C:peroxisome"/>
    <property type="evidence" value="ECO:0007669"/>
    <property type="project" value="TreeGrafter"/>
</dbReference>
<dbReference type="InterPro" id="IPR030381">
    <property type="entry name" value="G_DYNAMIN_dom"/>
</dbReference>
<protein>
    <recommendedName>
        <fullName evidence="3">Dynamin-type G domain-containing protein</fullName>
    </recommendedName>
</protein>
<evidence type="ECO:0000313" key="5">
    <source>
        <dbReference type="Proteomes" id="UP001324115"/>
    </source>
</evidence>
<dbReference type="GO" id="GO:0008017">
    <property type="term" value="F:microtubule binding"/>
    <property type="evidence" value="ECO:0007669"/>
    <property type="project" value="TreeGrafter"/>
</dbReference>
<evidence type="ECO:0000256" key="1">
    <source>
        <dbReference type="SAM" id="Coils"/>
    </source>
</evidence>
<feature type="compositionally biased region" description="Acidic residues" evidence="2">
    <location>
        <begin position="1"/>
        <end position="11"/>
    </location>
</feature>
<dbReference type="GO" id="GO:0003924">
    <property type="term" value="F:GTPase activity"/>
    <property type="evidence" value="ECO:0007669"/>
    <property type="project" value="InterPro"/>
</dbReference>
<dbReference type="Pfam" id="PF00350">
    <property type="entry name" value="Dynamin_N"/>
    <property type="match status" value="1"/>
</dbReference>
<dbReference type="EMBL" id="JAXUIC010000011">
    <property type="protein sequence ID" value="KAK4564141.1"/>
    <property type="molecule type" value="Genomic_DNA"/>
</dbReference>